<feature type="transmembrane region" description="Helical" evidence="8">
    <location>
        <begin position="120"/>
        <end position="138"/>
    </location>
</feature>
<comment type="subcellular location">
    <subcellularLocation>
        <location evidence="1">Membrane</location>
        <topology evidence="1">Multi-pass membrane protein</topology>
    </subcellularLocation>
</comment>
<keyword evidence="4 7" id="KW-0812">Transmembrane</keyword>
<dbReference type="PRINTS" id="PR00783">
    <property type="entry name" value="MINTRINSICP"/>
</dbReference>
<evidence type="ECO:0000256" key="6">
    <source>
        <dbReference type="ARBA" id="ARBA00023136"/>
    </source>
</evidence>
<dbReference type="AlphaFoldDB" id="W8UD49"/>
<feature type="transmembrane region" description="Helical" evidence="8">
    <location>
        <begin position="208"/>
        <end position="232"/>
    </location>
</feature>
<dbReference type="HOGENOM" id="CLU_020019_9_3_6"/>
<evidence type="ECO:0000256" key="1">
    <source>
        <dbReference type="ARBA" id="ARBA00004141"/>
    </source>
</evidence>
<dbReference type="InterPro" id="IPR023271">
    <property type="entry name" value="Aquaporin-like"/>
</dbReference>
<sequence>MPLPVSIVGLAVPNEPADGWLAWTRTSSRGVTMNGSLRAQCIAEFLGTGLFLFFGICCLSALKLTGASLGLWEICIIWGLGISLAVYLTAGISGGHLNPAVTVALWLFACFPGRKVVPYIVAQVAGAFGGAVLAWILYSTLFTQFETVHHMVRGSLESLQLASIFSTYPAPELSIWHAALVEVVITSMLMGMIMALTDDGNGVPKGPLAPLLIGILVAVIGASTGPLTGFAMNPARDFGPKLFTWFAGWGNIAMTGGRDIPYFIVPIIAPLLGACLGAAIYRFLIANNLPCHTCVEEENTR</sequence>
<dbReference type="PATRIC" id="fig|1420013.3.peg.1028"/>
<evidence type="ECO:0000313" key="9">
    <source>
        <dbReference type="EMBL" id="AHM77854.1"/>
    </source>
</evidence>
<feature type="transmembrane region" description="Helical" evidence="8">
    <location>
        <begin position="42"/>
        <end position="62"/>
    </location>
</feature>
<organism evidence="9 10">
    <name type="scientific">Klebsiella pneumoniae 30684/NJST258_2</name>
    <dbReference type="NCBI Taxonomy" id="1420013"/>
    <lineage>
        <taxon>Bacteria</taxon>
        <taxon>Pseudomonadati</taxon>
        <taxon>Pseudomonadota</taxon>
        <taxon>Gammaproteobacteria</taxon>
        <taxon>Enterobacterales</taxon>
        <taxon>Enterobacteriaceae</taxon>
        <taxon>Klebsiella/Raoultella group</taxon>
        <taxon>Klebsiella</taxon>
        <taxon>Klebsiella pneumoniae complex</taxon>
    </lineage>
</organism>
<feature type="transmembrane region" description="Helical" evidence="8">
    <location>
        <begin position="69"/>
        <end position="90"/>
    </location>
</feature>
<dbReference type="EMBL" id="CP006918">
    <property type="protein sequence ID" value="AHM77854.1"/>
    <property type="molecule type" value="Genomic_DNA"/>
</dbReference>
<dbReference type="Pfam" id="PF00230">
    <property type="entry name" value="MIP"/>
    <property type="match status" value="1"/>
</dbReference>
<protein>
    <submittedName>
        <fullName evidence="9">Propanediol diffusion facilitator</fullName>
    </submittedName>
</protein>
<dbReference type="InterPro" id="IPR000425">
    <property type="entry name" value="MIP"/>
</dbReference>
<dbReference type="PROSITE" id="PS00221">
    <property type="entry name" value="MIP"/>
    <property type="match status" value="1"/>
</dbReference>
<dbReference type="Proteomes" id="UP000019586">
    <property type="component" value="Chromosome"/>
</dbReference>
<dbReference type="PANTHER" id="PTHR43829">
    <property type="entry name" value="AQUAPORIN OR AQUAGLYCEROPORIN RELATED"/>
    <property type="match status" value="1"/>
</dbReference>
<feature type="transmembrane region" description="Helical" evidence="8">
    <location>
        <begin position="260"/>
        <end position="281"/>
    </location>
</feature>
<name>W8UD49_KLEPN</name>
<evidence type="ECO:0000256" key="7">
    <source>
        <dbReference type="RuleBase" id="RU000477"/>
    </source>
</evidence>
<keyword evidence="6 8" id="KW-0472">Membrane</keyword>
<feature type="transmembrane region" description="Helical" evidence="8">
    <location>
        <begin position="96"/>
        <end position="113"/>
    </location>
</feature>
<gene>
    <name evidence="9" type="ORF">KPNJ2_01074</name>
</gene>
<reference evidence="9 10" key="1">
    <citation type="journal article" date="2014" name="Proc. Natl. Acad. Sci. U.S.A.">
        <title>Molecular dissection of the evolution of carbapenem-resistant multilocus sequence type 258 Klebsiella pneumoniae.</title>
        <authorList>
            <person name="Deleo F.R."/>
            <person name="Chen L."/>
            <person name="Porcella S.F."/>
            <person name="Martens C.A."/>
            <person name="Kobayashi S.D."/>
            <person name="Porter A.R."/>
            <person name="Chavda K.D."/>
            <person name="Jacobs M.R."/>
            <person name="Mathema B."/>
            <person name="Olsen R.J."/>
            <person name="Bonomo R.A."/>
            <person name="Musser J.M."/>
            <person name="Kreiswirth B.N."/>
        </authorList>
    </citation>
    <scope>NUCLEOTIDE SEQUENCE [LARGE SCALE GENOMIC DNA]</scope>
    <source>
        <strain evidence="9">30684/NJST258_2</strain>
    </source>
</reference>
<dbReference type="CDD" id="cd00333">
    <property type="entry name" value="MIP"/>
    <property type="match status" value="1"/>
</dbReference>
<dbReference type="InterPro" id="IPR022357">
    <property type="entry name" value="MIP_CS"/>
</dbReference>
<dbReference type="GO" id="GO:0005886">
    <property type="term" value="C:plasma membrane"/>
    <property type="evidence" value="ECO:0007669"/>
    <property type="project" value="TreeGrafter"/>
</dbReference>
<keyword evidence="5 8" id="KW-1133">Transmembrane helix</keyword>
<dbReference type="GO" id="GO:0015254">
    <property type="term" value="F:glycerol channel activity"/>
    <property type="evidence" value="ECO:0007669"/>
    <property type="project" value="TreeGrafter"/>
</dbReference>
<comment type="similarity">
    <text evidence="2 7">Belongs to the MIP/aquaporin (TC 1.A.8) family.</text>
</comment>
<accession>W8UD49</accession>
<evidence type="ECO:0000256" key="5">
    <source>
        <dbReference type="ARBA" id="ARBA00022989"/>
    </source>
</evidence>
<dbReference type="PANTHER" id="PTHR43829:SF9">
    <property type="entry name" value="AQUAPORIN-9"/>
    <property type="match status" value="1"/>
</dbReference>
<dbReference type="SUPFAM" id="SSF81338">
    <property type="entry name" value="Aquaporin-like"/>
    <property type="match status" value="1"/>
</dbReference>
<evidence type="ECO:0000256" key="3">
    <source>
        <dbReference type="ARBA" id="ARBA00022448"/>
    </source>
</evidence>
<evidence type="ECO:0000256" key="8">
    <source>
        <dbReference type="SAM" id="Phobius"/>
    </source>
</evidence>
<dbReference type="KEGG" id="kps:KPNJ2_01074"/>
<evidence type="ECO:0000256" key="2">
    <source>
        <dbReference type="ARBA" id="ARBA00006175"/>
    </source>
</evidence>
<dbReference type="InterPro" id="IPR050363">
    <property type="entry name" value="MIP/Aquaporin"/>
</dbReference>
<dbReference type="Gene3D" id="1.20.1080.10">
    <property type="entry name" value="Glycerol uptake facilitator protein"/>
    <property type="match status" value="1"/>
</dbReference>
<dbReference type="NCBIfam" id="TIGR00861">
    <property type="entry name" value="MIP"/>
    <property type="match status" value="1"/>
</dbReference>
<feature type="transmembrane region" description="Helical" evidence="8">
    <location>
        <begin position="175"/>
        <end position="196"/>
    </location>
</feature>
<evidence type="ECO:0000313" key="10">
    <source>
        <dbReference type="Proteomes" id="UP000019586"/>
    </source>
</evidence>
<evidence type="ECO:0000256" key="4">
    <source>
        <dbReference type="ARBA" id="ARBA00022692"/>
    </source>
</evidence>
<proteinExistence type="inferred from homology"/>
<keyword evidence="3 7" id="KW-0813">Transport</keyword>